<dbReference type="Pfam" id="PF01551">
    <property type="entry name" value="Peptidase_M23"/>
    <property type="match status" value="1"/>
</dbReference>
<dbReference type="CDD" id="cd12797">
    <property type="entry name" value="M23_peptidase"/>
    <property type="match status" value="1"/>
</dbReference>
<dbReference type="Gene3D" id="3.10.450.350">
    <property type="match status" value="1"/>
</dbReference>
<evidence type="ECO:0000313" key="3">
    <source>
        <dbReference type="Proteomes" id="UP001218231"/>
    </source>
</evidence>
<dbReference type="RefSeq" id="WP_273617810.1">
    <property type="nucleotide sequence ID" value="NZ_CP117417.1"/>
</dbReference>
<reference evidence="2 3" key="1">
    <citation type="submission" date="2023-02" db="EMBL/GenBank/DDBJ databases">
        <title>Genome sequence of Novosphingobium humi KACC 19094.</title>
        <authorList>
            <person name="Kim S."/>
            <person name="Heo J."/>
            <person name="Kwon S.-W."/>
        </authorList>
    </citation>
    <scope>NUCLEOTIDE SEQUENCE [LARGE SCALE GENOMIC DNA]</scope>
    <source>
        <strain evidence="2 3">KACC 19094</strain>
    </source>
</reference>
<accession>A0ABY7TWP8</accession>
<keyword evidence="3" id="KW-1185">Reference proteome</keyword>
<name>A0ABY7TWP8_9SPHN</name>
<dbReference type="Gene3D" id="2.70.70.10">
    <property type="entry name" value="Glucose Permease (Domain IIA)"/>
    <property type="match status" value="1"/>
</dbReference>
<dbReference type="PANTHER" id="PTHR21666:SF270">
    <property type="entry name" value="MUREIN HYDROLASE ACTIVATOR ENVC"/>
    <property type="match status" value="1"/>
</dbReference>
<gene>
    <name evidence="2" type="ORF">PQ457_00110</name>
</gene>
<dbReference type="Proteomes" id="UP001218231">
    <property type="component" value="Chromosome"/>
</dbReference>
<dbReference type="InterPro" id="IPR050570">
    <property type="entry name" value="Cell_wall_metabolism_enzyme"/>
</dbReference>
<proteinExistence type="predicted"/>
<dbReference type="InterPro" id="IPR016047">
    <property type="entry name" value="M23ase_b-sheet_dom"/>
</dbReference>
<dbReference type="PANTHER" id="PTHR21666">
    <property type="entry name" value="PEPTIDASE-RELATED"/>
    <property type="match status" value="1"/>
</dbReference>
<feature type="domain" description="M23ase beta-sheet core" evidence="1">
    <location>
        <begin position="350"/>
        <end position="445"/>
    </location>
</feature>
<protein>
    <submittedName>
        <fullName evidence="2">M23 family metallopeptidase</fullName>
    </submittedName>
</protein>
<dbReference type="SUPFAM" id="SSF51261">
    <property type="entry name" value="Duplicated hybrid motif"/>
    <property type="match status" value="1"/>
</dbReference>
<evidence type="ECO:0000259" key="1">
    <source>
        <dbReference type="Pfam" id="PF01551"/>
    </source>
</evidence>
<evidence type="ECO:0000313" key="2">
    <source>
        <dbReference type="EMBL" id="WCT77436.1"/>
    </source>
</evidence>
<organism evidence="2 3">
    <name type="scientific">Novosphingobium humi</name>
    <dbReference type="NCBI Taxonomy" id="2282397"/>
    <lineage>
        <taxon>Bacteria</taxon>
        <taxon>Pseudomonadati</taxon>
        <taxon>Pseudomonadota</taxon>
        <taxon>Alphaproteobacteria</taxon>
        <taxon>Sphingomonadales</taxon>
        <taxon>Sphingomonadaceae</taxon>
        <taxon>Novosphingobium</taxon>
    </lineage>
</organism>
<dbReference type="InterPro" id="IPR011055">
    <property type="entry name" value="Dup_hybrid_motif"/>
</dbReference>
<sequence>MASRALSVAPVLPSALAARMQRALRGFDFATDLAEEIGTARWYRGLGLMLGGIGLAVALWPGIGGGPVIASQSMDAIAREQWRSQTVQPLLYGGDTGQRMGPTSRLVPLAQAPERPSLDLSVMLAQDDSIEAMLGRAGVSAADNGAARVALASAVPLDEIAPGTRFALHLGQAAGAGAPRPLESLSLRARFDLDLTLTRSAAGGFVVARHVLPVDSTPLRIRGVAGASVYRAARAAGAPMKAIQQFLAAIDAHLSLDQVHQGDVFDMVVDYKRAPDGQVEVGDLQYAAIESGGHMAKQLLRWGKGRDAQFYDASDMAESRATQALVMPVAGARISSGFGLRLHPILGFARMHAGTDLAAPWGAPVYAVADAVVNFVGPHGGHGNYIRLDHGGAVSTGYGHLSRFAVSPGMRVRAGQVIGYVGSTGLSTGPHLHYEVFRGGAPVDPMSVGFTVRAGVDRAELAAFRARLGQMLHVKPSAGLGPVGAQMAMRAPASAMPY</sequence>
<dbReference type="EMBL" id="CP117417">
    <property type="protein sequence ID" value="WCT77436.1"/>
    <property type="molecule type" value="Genomic_DNA"/>
</dbReference>